<dbReference type="PANTHER" id="PTHR30349:SF64">
    <property type="entry name" value="PROPHAGE INTEGRASE INTD-RELATED"/>
    <property type="match status" value="1"/>
</dbReference>
<evidence type="ECO:0000256" key="2">
    <source>
        <dbReference type="ARBA" id="ARBA00023172"/>
    </source>
</evidence>
<dbReference type="AlphaFoldDB" id="A0A6G1WR56"/>
<keyword evidence="1" id="KW-0229">DNA integration</keyword>
<feature type="domain" description="Tyr recombinase" evidence="3">
    <location>
        <begin position="180"/>
        <end position="367"/>
    </location>
</feature>
<evidence type="ECO:0000259" key="3">
    <source>
        <dbReference type="PROSITE" id="PS51898"/>
    </source>
</evidence>
<dbReference type="CDD" id="cd00796">
    <property type="entry name" value="INT_Rci_Hp1_C"/>
    <property type="match status" value="1"/>
</dbReference>
<comment type="caution">
    <text evidence="4">The sequence shown here is derived from an EMBL/GenBank/DDBJ whole genome shotgun (WGS) entry which is preliminary data.</text>
</comment>
<dbReference type="Gene3D" id="1.10.443.10">
    <property type="entry name" value="Intergrase catalytic core"/>
    <property type="match status" value="1"/>
</dbReference>
<dbReference type="InterPro" id="IPR050090">
    <property type="entry name" value="Tyrosine_recombinase_XerCD"/>
</dbReference>
<dbReference type="PROSITE" id="PS51898">
    <property type="entry name" value="TYR_RECOMBINASE"/>
    <property type="match status" value="1"/>
</dbReference>
<dbReference type="GO" id="GO:0006310">
    <property type="term" value="P:DNA recombination"/>
    <property type="evidence" value="ECO:0007669"/>
    <property type="project" value="UniProtKB-KW"/>
</dbReference>
<dbReference type="EMBL" id="WISB01000140">
    <property type="protein sequence ID" value="MQW72214.1"/>
    <property type="molecule type" value="Genomic_DNA"/>
</dbReference>
<dbReference type="GO" id="GO:0015074">
    <property type="term" value="P:DNA integration"/>
    <property type="evidence" value="ECO:0007669"/>
    <property type="project" value="UniProtKB-KW"/>
</dbReference>
<dbReference type="Pfam" id="PF00589">
    <property type="entry name" value="Phage_integrase"/>
    <property type="match status" value="1"/>
</dbReference>
<evidence type="ECO:0000256" key="1">
    <source>
        <dbReference type="ARBA" id="ARBA00022908"/>
    </source>
</evidence>
<name>A0A6G1WR56_9HYPH</name>
<dbReference type="PANTHER" id="PTHR30349">
    <property type="entry name" value="PHAGE INTEGRASE-RELATED"/>
    <property type="match status" value="1"/>
</dbReference>
<reference evidence="4" key="1">
    <citation type="journal article" date="2013" name="Genome Biol.">
        <title>Comparative genomics of the core and accessory genomes of 48 Sinorhizobium strains comprising five genospecies.</title>
        <authorList>
            <person name="Sugawara M."/>
            <person name="Epstein B."/>
            <person name="Badgley B.D."/>
            <person name="Unno T."/>
            <person name="Xu L."/>
            <person name="Reese J."/>
            <person name="Gyaneshwar P."/>
            <person name="Denny R."/>
            <person name="Mudge J."/>
            <person name="Bharti A.K."/>
            <person name="Farmer A.D."/>
            <person name="May G.D."/>
            <person name="Woodward J.E."/>
            <person name="Medigue C."/>
            <person name="Vallenet D."/>
            <person name="Lajus A."/>
            <person name="Rouy Z."/>
            <person name="Martinez-Vaz B."/>
            <person name="Tiffin P."/>
            <person name="Young N.D."/>
            <person name="Sadowsky M.J."/>
        </authorList>
    </citation>
    <scope>NUCLEOTIDE SEQUENCE</scope>
    <source>
        <strain evidence="4">M1</strain>
    </source>
</reference>
<accession>A0A6G1WR56</accession>
<keyword evidence="2" id="KW-0233">DNA recombination</keyword>
<protein>
    <submittedName>
        <fullName evidence="4">Tyrosine-type recombinase/integrase</fullName>
    </submittedName>
</protein>
<dbReference type="InterPro" id="IPR013762">
    <property type="entry name" value="Integrase-like_cat_sf"/>
</dbReference>
<dbReference type="GO" id="GO:0003677">
    <property type="term" value="F:DNA binding"/>
    <property type="evidence" value="ECO:0007669"/>
    <property type="project" value="InterPro"/>
</dbReference>
<gene>
    <name evidence="4" type="ORF">GHJ91_24475</name>
</gene>
<dbReference type="SUPFAM" id="SSF56349">
    <property type="entry name" value="DNA breaking-rejoining enzymes"/>
    <property type="match status" value="1"/>
</dbReference>
<dbReference type="RefSeq" id="WP_337738860.1">
    <property type="nucleotide sequence ID" value="NZ_WISB01000140.1"/>
</dbReference>
<evidence type="ECO:0000313" key="4">
    <source>
        <dbReference type="EMBL" id="MQW72214.1"/>
    </source>
</evidence>
<proteinExistence type="predicted"/>
<dbReference type="InterPro" id="IPR011010">
    <property type="entry name" value="DNA_brk_join_enz"/>
</dbReference>
<sequence length="380" mass="43739">MSVYKPKNSPYYHFDFQVAGVRYHGSTETANRREAEAREKIERDKAKAAAKASKNASGGPLTIAVATGRYWSEVGERHANSETTWTDINRLVDYFGPTKLLSDISDDDVAKLVQWRRSQNAWGREQTKDEKPMRLVSAATVNRSTTLVLKKIFTRAKRTWKYEFPIEPSWRDHWLQEPKERVRELKATEGAAIELATRSDYQPIFDFVRATGLRLEECILRWSEVDWQTGWITKTGKGGRMVKTAITSTVRDILLPLRGHHPEFVFTYQAARTRTGKASYKGDGEGRKKGDRYPITYSGLKTQWKRIRAKAEVEDFRFHDFRHDLATKLLRKTGNLKTVQKALSHADIKTTTRYAHVLDEEVAEALESLSRSKRAQRTNK</sequence>
<dbReference type="InterPro" id="IPR002104">
    <property type="entry name" value="Integrase_catalytic"/>
</dbReference>
<organism evidence="4">
    <name type="scientific">Sinorhizobium medicae</name>
    <dbReference type="NCBI Taxonomy" id="110321"/>
    <lineage>
        <taxon>Bacteria</taxon>
        <taxon>Pseudomonadati</taxon>
        <taxon>Pseudomonadota</taxon>
        <taxon>Alphaproteobacteria</taxon>
        <taxon>Hyphomicrobiales</taxon>
        <taxon>Rhizobiaceae</taxon>
        <taxon>Sinorhizobium/Ensifer group</taxon>
        <taxon>Sinorhizobium</taxon>
    </lineage>
</organism>